<evidence type="ECO:0000313" key="6">
    <source>
        <dbReference type="EMBL" id="GEA83159.1"/>
    </source>
</evidence>
<keyword evidence="7" id="KW-1185">Reference proteome</keyword>
<dbReference type="Pfam" id="PF12802">
    <property type="entry name" value="MarR_2"/>
    <property type="match status" value="1"/>
</dbReference>
<evidence type="ECO:0000256" key="1">
    <source>
        <dbReference type="ARBA" id="ARBA00023015"/>
    </source>
</evidence>
<dbReference type="InterPro" id="IPR011991">
    <property type="entry name" value="ArsR-like_HTH"/>
</dbReference>
<dbReference type="PANTHER" id="PTHR33164:SF43">
    <property type="entry name" value="HTH-TYPE TRANSCRIPTIONAL REPRESSOR YETL"/>
    <property type="match status" value="1"/>
</dbReference>
<dbReference type="AlphaFoldDB" id="A0A4Y3KFH5"/>
<dbReference type="SMART" id="SM00347">
    <property type="entry name" value="HTH_MARR"/>
    <property type="match status" value="1"/>
</dbReference>
<evidence type="ECO:0000313" key="7">
    <source>
        <dbReference type="Proteomes" id="UP000320461"/>
    </source>
</evidence>
<dbReference type="GO" id="GO:0003700">
    <property type="term" value="F:DNA-binding transcription factor activity"/>
    <property type="evidence" value="ECO:0007669"/>
    <property type="project" value="InterPro"/>
</dbReference>
<evidence type="ECO:0000256" key="2">
    <source>
        <dbReference type="ARBA" id="ARBA00023125"/>
    </source>
</evidence>
<sequence>MSPTTTPSDDFGTRFEDLFQRAYLRFHRRDEPRSELAGASRAVLQHLAMSGPLTVGEAARHLGRAQSVVSEIVTHLERDGLLTRERDPADRRRTLVWLTGEGFDRLAADRRVLSPALVGRAAALLPREQRDRLLADLRDLLAADDAAQTAALGAHDAGPRASPPAATSTATDLHHPHEGEAR</sequence>
<evidence type="ECO:0000259" key="5">
    <source>
        <dbReference type="PROSITE" id="PS50995"/>
    </source>
</evidence>
<keyword evidence="1" id="KW-0805">Transcription regulation</keyword>
<name>A0A4Y3KFH5_9CELL</name>
<dbReference type="RefSeq" id="WP_141368680.1">
    <property type="nucleotide sequence ID" value="NZ_BJLQ01000003.1"/>
</dbReference>
<dbReference type="InterPro" id="IPR000835">
    <property type="entry name" value="HTH_MarR-typ"/>
</dbReference>
<comment type="caution">
    <text evidence="6">The sequence shown here is derived from an EMBL/GenBank/DDBJ whole genome shotgun (WGS) entry which is preliminary data.</text>
</comment>
<dbReference type="InterPro" id="IPR039422">
    <property type="entry name" value="MarR/SlyA-like"/>
</dbReference>
<keyword evidence="2" id="KW-0238">DNA-binding</keyword>
<dbReference type="InterPro" id="IPR023187">
    <property type="entry name" value="Tscrpt_reg_MarR-type_CS"/>
</dbReference>
<dbReference type="InterPro" id="IPR036388">
    <property type="entry name" value="WH-like_DNA-bd_sf"/>
</dbReference>
<dbReference type="PROSITE" id="PS01117">
    <property type="entry name" value="HTH_MARR_1"/>
    <property type="match status" value="1"/>
</dbReference>
<gene>
    <name evidence="6" type="ORF">CGE01nite_04100</name>
</gene>
<dbReference type="EMBL" id="BJLQ01000003">
    <property type="protein sequence ID" value="GEA83159.1"/>
    <property type="molecule type" value="Genomic_DNA"/>
</dbReference>
<evidence type="ECO:0000256" key="4">
    <source>
        <dbReference type="SAM" id="MobiDB-lite"/>
    </source>
</evidence>
<keyword evidence="3" id="KW-0804">Transcription</keyword>
<proteinExistence type="predicted"/>
<dbReference type="PANTHER" id="PTHR33164">
    <property type="entry name" value="TRANSCRIPTIONAL REGULATOR, MARR FAMILY"/>
    <property type="match status" value="1"/>
</dbReference>
<protein>
    <recommendedName>
        <fullName evidence="5">HTH marR-type domain-containing protein</fullName>
    </recommendedName>
</protein>
<feature type="region of interest" description="Disordered" evidence="4">
    <location>
        <begin position="151"/>
        <end position="182"/>
    </location>
</feature>
<dbReference type="CDD" id="cd00090">
    <property type="entry name" value="HTH_ARSR"/>
    <property type="match status" value="1"/>
</dbReference>
<accession>A0A4Y3KFH5</accession>
<dbReference type="OrthoDB" id="9815567at2"/>
<feature type="compositionally biased region" description="Basic and acidic residues" evidence="4">
    <location>
        <begin position="172"/>
        <end position="182"/>
    </location>
</feature>
<dbReference type="Proteomes" id="UP000320461">
    <property type="component" value="Unassembled WGS sequence"/>
</dbReference>
<dbReference type="Gene3D" id="1.10.10.10">
    <property type="entry name" value="Winged helix-like DNA-binding domain superfamily/Winged helix DNA-binding domain"/>
    <property type="match status" value="1"/>
</dbReference>
<dbReference type="PROSITE" id="PS50995">
    <property type="entry name" value="HTH_MARR_2"/>
    <property type="match status" value="1"/>
</dbReference>
<reference evidence="6 7" key="1">
    <citation type="submission" date="2019-06" db="EMBL/GenBank/DDBJ databases">
        <title>Whole genome shotgun sequence of Cellulomonas gelida NBRC 3748.</title>
        <authorList>
            <person name="Hosoyama A."/>
            <person name="Uohara A."/>
            <person name="Ohji S."/>
            <person name="Ichikawa N."/>
        </authorList>
    </citation>
    <scope>NUCLEOTIDE SEQUENCE [LARGE SCALE GENOMIC DNA]</scope>
    <source>
        <strain evidence="6 7">NBRC 3748</strain>
    </source>
</reference>
<feature type="domain" description="HTH marR-type" evidence="5">
    <location>
        <begin position="1"/>
        <end position="142"/>
    </location>
</feature>
<dbReference type="SUPFAM" id="SSF46785">
    <property type="entry name" value="Winged helix' DNA-binding domain"/>
    <property type="match status" value="1"/>
</dbReference>
<dbReference type="GO" id="GO:0006950">
    <property type="term" value="P:response to stress"/>
    <property type="evidence" value="ECO:0007669"/>
    <property type="project" value="TreeGrafter"/>
</dbReference>
<dbReference type="InterPro" id="IPR036390">
    <property type="entry name" value="WH_DNA-bd_sf"/>
</dbReference>
<organism evidence="6 7">
    <name type="scientific">Cellulomonas gelida</name>
    <dbReference type="NCBI Taxonomy" id="1712"/>
    <lineage>
        <taxon>Bacteria</taxon>
        <taxon>Bacillati</taxon>
        <taxon>Actinomycetota</taxon>
        <taxon>Actinomycetes</taxon>
        <taxon>Micrococcales</taxon>
        <taxon>Cellulomonadaceae</taxon>
        <taxon>Cellulomonas</taxon>
    </lineage>
</organism>
<dbReference type="GO" id="GO:0003677">
    <property type="term" value="F:DNA binding"/>
    <property type="evidence" value="ECO:0007669"/>
    <property type="project" value="UniProtKB-KW"/>
</dbReference>
<evidence type="ECO:0000256" key="3">
    <source>
        <dbReference type="ARBA" id="ARBA00023163"/>
    </source>
</evidence>